<dbReference type="GeneID" id="54454305"/>
<dbReference type="SUPFAM" id="SSF51182">
    <property type="entry name" value="RmlC-like cupins"/>
    <property type="match status" value="1"/>
</dbReference>
<proteinExistence type="predicted"/>
<dbReference type="Proteomes" id="UP000504636">
    <property type="component" value="Unplaced"/>
</dbReference>
<dbReference type="InterPro" id="IPR011051">
    <property type="entry name" value="RmlC_Cupin_sf"/>
</dbReference>
<dbReference type="PANTHER" id="PTHR41517">
    <property type="entry name" value="1,2-DIOXYGENASE PROTEIN-RELATED"/>
    <property type="match status" value="1"/>
</dbReference>
<reference evidence="3" key="2">
    <citation type="submission" date="2020-04" db="EMBL/GenBank/DDBJ databases">
        <authorList>
            <consortium name="NCBI Genome Project"/>
        </authorList>
    </citation>
    <scope>NUCLEOTIDE SEQUENCE</scope>
    <source>
        <strain evidence="3">CBS 304.34</strain>
    </source>
</reference>
<evidence type="ECO:0008006" key="4">
    <source>
        <dbReference type="Google" id="ProtNLM"/>
    </source>
</evidence>
<dbReference type="RefSeq" id="XP_033568483.1">
    <property type="nucleotide sequence ID" value="XM_033713412.1"/>
</dbReference>
<protein>
    <recommendedName>
        <fullName evidence="4">Cupin 2 conserved barrel domain-containing protein</fullName>
    </recommendedName>
</protein>
<organism evidence="1">
    <name type="scientific">Mytilinidion resinicola</name>
    <dbReference type="NCBI Taxonomy" id="574789"/>
    <lineage>
        <taxon>Eukaryota</taxon>
        <taxon>Fungi</taxon>
        <taxon>Dikarya</taxon>
        <taxon>Ascomycota</taxon>
        <taxon>Pezizomycotina</taxon>
        <taxon>Dothideomycetes</taxon>
        <taxon>Pleosporomycetidae</taxon>
        <taxon>Mytilinidiales</taxon>
        <taxon>Mytilinidiaceae</taxon>
        <taxon>Mytilinidion</taxon>
    </lineage>
</organism>
<dbReference type="Gene3D" id="2.60.120.10">
    <property type="entry name" value="Jelly Rolls"/>
    <property type="match status" value="1"/>
</dbReference>
<dbReference type="InterPro" id="IPR047183">
    <property type="entry name" value="GDO-like"/>
</dbReference>
<keyword evidence="2" id="KW-1185">Reference proteome</keyword>
<evidence type="ECO:0000313" key="2">
    <source>
        <dbReference type="Proteomes" id="UP000504636"/>
    </source>
</evidence>
<dbReference type="GO" id="GO:0051213">
    <property type="term" value="F:dioxygenase activity"/>
    <property type="evidence" value="ECO:0007669"/>
    <property type="project" value="InterPro"/>
</dbReference>
<reference evidence="3" key="3">
    <citation type="submission" date="2025-04" db="UniProtKB">
        <authorList>
            <consortium name="RefSeq"/>
        </authorList>
    </citation>
    <scope>IDENTIFICATION</scope>
    <source>
        <strain evidence="3">CBS 304.34</strain>
    </source>
</reference>
<gene>
    <name evidence="1 3" type="ORF">BDZ99DRAFT_217784</name>
</gene>
<evidence type="ECO:0000313" key="3">
    <source>
        <dbReference type="RefSeq" id="XP_033568483.1"/>
    </source>
</evidence>
<dbReference type="EMBL" id="MU003729">
    <property type="protein sequence ID" value="KAF2801519.1"/>
    <property type="molecule type" value="Genomic_DNA"/>
</dbReference>
<dbReference type="AlphaFoldDB" id="A0A6A6XYR5"/>
<accession>A0A6A6XYR5</accession>
<dbReference type="InterPro" id="IPR014710">
    <property type="entry name" value="RmlC-like_jellyroll"/>
</dbReference>
<dbReference type="OrthoDB" id="2205143at2759"/>
<dbReference type="PANTHER" id="PTHR41517:SF1">
    <property type="entry name" value="CUPIN"/>
    <property type="match status" value="1"/>
</dbReference>
<evidence type="ECO:0000313" key="1">
    <source>
        <dbReference type="EMBL" id="KAF2801519.1"/>
    </source>
</evidence>
<sequence length="125" mass="13667">MKAQLDAGSGESTTRGYLKADGSEISCTLGAAATRISPGTSTPKIQETASSIFHVIEACGTSTIDGKEFSWKKCDAFCIPSWHEYQHHAGDGETVYLYRVHDKPMLQPLGFYRYNGQDVESLVSE</sequence>
<reference evidence="1 3" key="1">
    <citation type="journal article" date="2020" name="Stud. Mycol.">
        <title>101 Dothideomycetes genomes: a test case for predicting lifestyles and emergence of pathogens.</title>
        <authorList>
            <person name="Haridas S."/>
            <person name="Albert R."/>
            <person name="Binder M."/>
            <person name="Bloem J."/>
            <person name="Labutti K."/>
            <person name="Salamov A."/>
            <person name="Andreopoulos B."/>
            <person name="Baker S."/>
            <person name="Barry K."/>
            <person name="Bills G."/>
            <person name="Bluhm B."/>
            <person name="Cannon C."/>
            <person name="Castanera R."/>
            <person name="Culley D."/>
            <person name="Daum C."/>
            <person name="Ezra D."/>
            <person name="Gonzalez J."/>
            <person name="Henrissat B."/>
            <person name="Kuo A."/>
            <person name="Liang C."/>
            <person name="Lipzen A."/>
            <person name="Lutzoni F."/>
            <person name="Magnuson J."/>
            <person name="Mondo S."/>
            <person name="Nolan M."/>
            <person name="Ohm R."/>
            <person name="Pangilinan J."/>
            <person name="Park H.-J."/>
            <person name="Ramirez L."/>
            <person name="Alfaro M."/>
            <person name="Sun H."/>
            <person name="Tritt A."/>
            <person name="Yoshinaga Y."/>
            <person name="Zwiers L.-H."/>
            <person name="Turgeon B."/>
            <person name="Goodwin S."/>
            <person name="Spatafora J."/>
            <person name="Crous P."/>
            <person name="Grigoriev I."/>
        </authorList>
    </citation>
    <scope>NUCLEOTIDE SEQUENCE</scope>
    <source>
        <strain evidence="1 3">CBS 304.34</strain>
    </source>
</reference>
<dbReference type="CDD" id="cd06992">
    <property type="entry name" value="cupin_GDO-like_C"/>
    <property type="match status" value="1"/>
</dbReference>
<name>A0A6A6XYR5_9PEZI</name>